<evidence type="ECO:0000256" key="1">
    <source>
        <dbReference type="ARBA" id="ARBA00005272"/>
    </source>
</evidence>
<dbReference type="InterPro" id="IPR036188">
    <property type="entry name" value="FAD/NAD-bd_sf"/>
</dbReference>
<evidence type="ECO:0000256" key="3">
    <source>
        <dbReference type="ARBA" id="ARBA00022630"/>
    </source>
</evidence>
<dbReference type="InterPro" id="IPR045024">
    <property type="entry name" value="NDH-2"/>
</dbReference>
<comment type="caution">
    <text evidence="10">The sequence shown here is derived from an EMBL/GenBank/DDBJ whole genome shotgun (WGS) entry which is preliminary data.</text>
</comment>
<evidence type="ECO:0000256" key="5">
    <source>
        <dbReference type="ARBA" id="ARBA00023002"/>
    </source>
</evidence>
<dbReference type="EC" id="1.6.5.9" evidence="2"/>
<evidence type="ECO:0000259" key="9">
    <source>
        <dbReference type="Pfam" id="PF07992"/>
    </source>
</evidence>
<keyword evidence="5" id="KW-0560">Oxidoreductase</keyword>
<keyword evidence="8" id="KW-1133">Transmembrane helix</keyword>
<evidence type="ECO:0000313" key="10">
    <source>
        <dbReference type="EMBL" id="EUA88743.1"/>
    </source>
</evidence>
<protein>
    <recommendedName>
        <fullName evidence="2">NADH:ubiquinone reductase (non-electrogenic)</fullName>
        <ecNumber evidence="2">1.6.5.9</ecNumber>
    </recommendedName>
</protein>
<dbReference type="InterPro" id="IPR023753">
    <property type="entry name" value="FAD/NAD-binding_dom"/>
</dbReference>
<dbReference type="Proteomes" id="UP000020681">
    <property type="component" value="Unassembled WGS sequence"/>
</dbReference>
<dbReference type="SUPFAM" id="SSF51905">
    <property type="entry name" value="FAD/NAD(P)-binding domain"/>
    <property type="match status" value="1"/>
</dbReference>
<name>A0ABP3ABK2_MYCUL</name>
<evidence type="ECO:0000256" key="8">
    <source>
        <dbReference type="SAM" id="Phobius"/>
    </source>
</evidence>
<proteinExistence type="inferred from homology"/>
<feature type="domain" description="FAD/NAD(P)-binding" evidence="9">
    <location>
        <begin position="24"/>
        <end position="155"/>
    </location>
</feature>
<evidence type="ECO:0000256" key="2">
    <source>
        <dbReference type="ARBA" id="ARBA00012637"/>
    </source>
</evidence>
<comment type="catalytic activity">
    <reaction evidence="7">
        <text>a quinone + NADH + H(+) = a quinol + NAD(+)</text>
        <dbReference type="Rhea" id="RHEA:46160"/>
        <dbReference type="ChEBI" id="CHEBI:15378"/>
        <dbReference type="ChEBI" id="CHEBI:24646"/>
        <dbReference type="ChEBI" id="CHEBI:57540"/>
        <dbReference type="ChEBI" id="CHEBI:57945"/>
        <dbReference type="ChEBI" id="CHEBI:132124"/>
        <dbReference type="EC" id="1.6.5.9"/>
    </reaction>
</comment>
<keyword evidence="11" id="KW-1185">Reference proteome</keyword>
<reference evidence="10 11" key="1">
    <citation type="submission" date="2014-01" db="EMBL/GenBank/DDBJ databases">
        <authorList>
            <person name="Dobos K."/>
            <person name="Lenaerts A."/>
            <person name="Ordway D."/>
            <person name="DeGroote M.A."/>
            <person name="Parker T."/>
            <person name="Sizemore C."/>
            <person name="Tallon L.J."/>
            <person name="Sadzewicz L.K."/>
            <person name="Sengamalay N."/>
            <person name="Fraser C.M."/>
            <person name="Hine E."/>
            <person name="Shefchek K.A."/>
            <person name="Das S.P."/>
            <person name="Tettelin H."/>
        </authorList>
    </citation>
    <scope>NUCLEOTIDE SEQUENCE [LARGE SCALE GENOMIC DNA]</scope>
    <source>
        <strain evidence="10 11">Harvey</strain>
    </source>
</reference>
<dbReference type="Pfam" id="PF07992">
    <property type="entry name" value="Pyr_redox_2"/>
    <property type="match status" value="1"/>
</dbReference>
<keyword evidence="3" id="KW-0285">Flavoprotein</keyword>
<evidence type="ECO:0000256" key="6">
    <source>
        <dbReference type="ARBA" id="ARBA00023027"/>
    </source>
</evidence>
<gene>
    <name evidence="10" type="ORF">I551_4729</name>
</gene>
<evidence type="ECO:0000313" key="11">
    <source>
        <dbReference type="Proteomes" id="UP000020681"/>
    </source>
</evidence>
<evidence type="ECO:0000256" key="7">
    <source>
        <dbReference type="ARBA" id="ARBA00047599"/>
    </source>
</evidence>
<accession>A0ABP3ABK2</accession>
<dbReference type="EMBL" id="JAOL01000133">
    <property type="protein sequence ID" value="EUA88743.1"/>
    <property type="molecule type" value="Genomic_DNA"/>
</dbReference>
<keyword evidence="8" id="KW-0812">Transmembrane</keyword>
<comment type="similarity">
    <text evidence="1">Belongs to the NADH dehydrogenase family.</text>
</comment>
<organism evidence="10 11">
    <name type="scientific">Mycobacterium ulcerans str. Harvey</name>
    <dbReference type="NCBI Taxonomy" id="1299332"/>
    <lineage>
        <taxon>Bacteria</taxon>
        <taxon>Bacillati</taxon>
        <taxon>Actinomycetota</taxon>
        <taxon>Actinomycetes</taxon>
        <taxon>Mycobacteriales</taxon>
        <taxon>Mycobacteriaceae</taxon>
        <taxon>Mycobacterium</taxon>
        <taxon>Mycobacterium ulcerans group</taxon>
    </lineage>
</organism>
<feature type="transmembrane region" description="Helical" evidence="8">
    <location>
        <begin position="203"/>
        <end position="223"/>
    </location>
</feature>
<keyword evidence="4" id="KW-0274">FAD</keyword>
<evidence type="ECO:0000256" key="4">
    <source>
        <dbReference type="ARBA" id="ARBA00022827"/>
    </source>
</evidence>
<keyword evidence="8" id="KW-0472">Membrane</keyword>
<dbReference type="PANTHER" id="PTHR43706:SF47">
    <property type="entry name" value="EXTERNAL NADH-UBIQUINONE OXIDOREDUCTASE 1, MITOCHONDRIAL-RELATED"/>
    <property type="match status" value="1"/>
</dbReference>
<keyword evidence="6" id="KW-0520">NAD</keyword>
<dbReference type="Gene3D" id="3.50.50.100">
    <property type="match status" value="1"/>
</dbReference>
<dbReference type="PANTHER" id="PTHR43706">
    <property type="entry name" value="NADH DEHYDROGENASE"/>
    <property type="match status" value="1"/>
</dbReference>
<sequence>MAGQIAELAEHTLKGAFRHIDSTRARVILLDAAPAVLPPFGDKLGERAAARLQKLGVEIQLGAMVTDVDRNGITVKDSDGTIRRIESACKVWSAGVQASRLGRDLAEQSEVELDRAGRVQVLPDLSVPGHPNVFVIGDMAAVEGVPGVAQGAIQGAKYVATTIKSELAGANAAEREPFQYFDKGSMATVSRFSAVAKIGPVEISGFIAWLAWLVLHLVYLVGFKTKVSTLLSWTVTFLSTRRGQLTITEQQAFARTRLEQLAELASEAQSTEARQAS</sequence>